<feature type="domain" description="IrrE N-terminal-like" evidence="1">
    <location>
        <begin position="15"/>
        <end position="78"/>
    </location>
</feature>
<dbReference type="Pfam" id="PF06114">
    <property type="entry name" value="Peptidase_M78"/>
    <property type="match status" value="1"/>
</dbReference>
<evidence type="ECO:0000259" key="1">
    <source>
        <dbReference type="Pfam" id="PF06114"/>
    </source>
</evidence>
<evidence type="ECO:0000313" key="3">
    <source>
        <dbReference type="Proteomes" id="UP000051084"/>
    </source>
</evidence>
<dbReference type="STRING" id="417373.GCA_001570685_00477"/>
<comment type="caution">
    <text evidence="2">The sequence shown here is derived from an EMBL/GenBank/DDBJ whole genome shotgun (WGS) entry which is preliminary data.</text>
</comment>
<dbReference type="PATRIC" id="fig|1423742.4.peg.1438"/>
<gene>
    <name evidence="2" type="ORF">FC21_GL001386</name>
</gene>
<dbReference type="RefSeq" id="WP_054652956.1">
    <property type="nucleotide sequence ID" value="NZ_AZGC01000039.1"/>
</dbReference>
<organism evidence="2 3">
    <name type="scientific">Limosilactobacillus equigenerosi DSM 18793 = JCM 14505</name>
    <dbReference type="NCBI Taxonomy" id="1423742"/>
    <lineage>
        <taxon>Bacteria</taxon>
        <taxon>Bacillati</taxon>
        <taxon>Bacillota</taxon>
        <taxon>Bacilli</taxon>
        <taxon>Lactobacillales</taxon>
        <taxon>Lactobacillaceae</taxon>
        <taxon>Limosilactobacillus</taxon>
    </lineage>
</organism>
<protein>
    <recommendedName>
        <fullName evidence="1">IrrE N-terminal-like domain-containing protein</fullName>
    </recommendedName>
</protein>
<dbReference type="Proteomes" id="UP000051084">
    <property type="component" value="Unassembled WGS sequence"/>
</dbReference>
<dbReference type="EMBL" id="AZGC01000039">
    <property type="protein sequence ID" value="KRL93915.1"/>
    <property type="molecule type" value="Genomic_DNA"/>
</dbReference>
<dbReference type="AlphaFoldDB" id="A0A0R1UV28"/>
<name>A0A0R1UV28_9LACO</name>
<keyword evidence="3" id="KW-1185">Reference proteome</keyword>
<accession>A0A0R1UV28</accession>
<reference evidence="2 3" key="1">
    <citation type="journal article" date="2015" name="Genome Announc.">
        <title>Expanding the biotechnology potential of lactobacilli through comparative genomics of 213 strains and associated genera.</title>
        <authorList>
            <person name="Sun Z."/>
            <person name="Harris H.M."/>
            <person name="McCann A."/>
            <person name="Guo C."/>
            <person name="Argimon S."/>
            <person name="Zhang W."/>
            <person name="Yang X."/>
            <person name="Jeffery I.B."/>
            <person name="Cooney J.C."/>
            <person name="Kagawa T.F."/>
            <person name="Liu W."/>
            <person name="Song Y."/>
            <person name="Salvetti E."/>
            <person name="Wrobel A."/>
            <person name="Rasinkangas P."/>
            <person name="Parkhill J."/>
            <person name="Rea M.C."/>
            <person name="O'Sullivan O."/>
            <person name="Ritari J."/>
            <person name="Douillard F.P."/>
            <person name="Paul Ross R."/>
            <person name="Yang R."/>
            <person name="Briner A.E."/>
            <person name="Felis G.E."/>
            <person name="de Vos W.M."/>
            <person name="Barrangou R."/>
            <person name="Klaenhammer T.R."/>
            <person name="Caufield P.W."/>
            <person name="Cui Y."/>
            <person name="Zhang H."/>
            <person name="O'Toole P.W."/>
        </authorList>
    </citation>
    <scope>NUCLEOTIDE SEQUENCE [LARGE SCALE GENOMIC DNA]</scope>
    <source>
        <strain evidence="2 3">DSM 18793</strain>
    </source>
</reference>
<sequence>MSDLISWLYNFAFKKGISVEQTKLLSPDTPSTSFPQAKLIIINANWHDPNEIPFIIAHEIGHVINQDDIHSPQAEMAASFTALHLLRKYCDANDIPTDNSIRFCSLFGIPFKYDHLVRQVLAS</sequence>
<dbReference type="OrthoDB" id="2300474at2"/>
<dbReference type="InterPro" id="IPR010359">
    <property type="entry name" value="IrrE_HExxH"/>
</dbReference>
<proteinExistence type="predicted"/>
<evidence type="ECO:0000313" key="2">
    <source>
        <dbReference type="EMBL" id="KRL93915.1"/>
    </source>
</evidence>